<name>A0A285PU78_9FIRM</name>
<dbReference type="InterPro" id="IPR042002">
    <property type="entry name" value="Sortase_C"/>
</dbReference>
<organism evidence="5 6">
    <name type="scientific">Anaerobutyricum hallii</name>
    <dbReference type="NCBI Taxonomy" id="39488"/>
    <lineage>
        <taxon>Bacteria</taxon>
        <taxon>Bacillati</taxon>
        <taxon>Bacillota</taxon>
        <taxon>Clostridia</taxon>
        <taxon>Lachnospirales</taxon>
        <taxon>Lachnospiraceae</taxon>
        <taxon>Anaerobutyricum</taxon>
    </lineage>
</organism>
<dbReference type="SUPFAM" id="SSF63817">
    <property type="entry name" value="Sortase"/>
    <property type="match status" value="1"/>
</dbReference>
<dbReference type="Gene3D" id="2.40.260.10">
    <property type="entry name" value="Sortase"/>
    <property type="match status" value="1"/>
</dbReference>
<dbReference type="Pfam" id="PF04203">
    <property type="entry name" value="Sortase"/>
    <property type="match status" value="1"/>
</dbReference>
<keyword evidence="4" id="KW-0812">Transmembrane</keyword>
<dbReference type="InterPro" id="IPR023365">
    <property type="entry name" value="Sortase_dom-sf"/>
</dbReference>
<sequence length="304" mass="34835">MRNKFVGILAVLLLAIGFLILNYPTLSTLYNQLHQGTVLTTYDDTVQKMNEEKKKKYWQEAKAYNERLAGTTPQLTDAFSDKGNKEDSDYNQILNLEEDTGVMGSIEIPKISVYLPIYHGTSAEVLERGVGHMEGTSFPIGGRSTHTVLTGHRGLPSAELFTNLDQIEENDIFYLHILDKTLAYKVYNIETVEPSNVESLAIQQGRDLATLVTCTPYGINSHRLLIHAMRVPYKGETKDAKEALKENLWQWLLKQKTLLVSVALLLLLLIYFIIQRIKARREKKRREMERRARRQRQIREKGGK</sequence>
<dbReference type="NCBIfam" id="TIGR01076">
    <property type="entry name" value="sortase_fam"/>
    <property type="match status" value="1"/>
</dbReference>
<evidence type="ECO:0000256" key="3">
    <source>
        <dbReference type="SAM" id="MobiDB-lite"/>
    </source>
</evidence>
<dbReference type="GO" id="GO:0016787">
    <property type="term" value="F:hydrolase activity"/>
    <property type="evidence" value="ECO:0007669"/>
    <property type="project" value="UniProtKB-KW"/>
</dbReference>
<evidence type="ECO:0000256" key="1">
    <source>
        <dbReference type="ARBA" id="ARBA00022801"/>
    </source>
</evidence>
<dbReference type="CDD" id="cd05827">
    <property type="entry name" value="Sortase_C"/>
    <property type="match status" value="1"/>
</dbReference>
<keyword evidence="1" id="KW-0378">Hydrolase</keyword>
<keyword evidence="4" id="KW-0472">Membrane</keyword>
<evidence type="ECO:0000313" key="6">
    <source>
        <dbReference type="Proteomes" id="UP000217549"/>
    </source>
</evidence>
<protein>
    <submittedName>
        <fullName evidence="5">Sortase domain</fullName>
    </submittedName>
</protein>
<feature type="region of interest" description="Disordered" evidence="3">
    <location>
        <begin position="284"/>
        <end position="304"/>
    </location>
</feature>
<feature type="active site" description="Acyl-thioester intermediate" evidence="2">
    <location>
        <position position="214"/>
    </location>
</feature>
<dbReference type="NCBIfam" id="NF033745">
    <property type="entry name" value="class_C_sortase"/>
    <property type="match status" value="1"/>
</dbReference>
<keyword evidence="4" id="KW-1133">Transmembrane helix</keyword>
<feature type="active site" description="Proton donor/acceptor" evidence="2">
    <location>
        <position position="152"/>
    </location>
</feature>
<evidence type="ECO:0000313" key="5">
    <source>
        <dbReference type="EMBL" id="SOB73191.1"/>
    </source>
</evidence>
<accession>A0A285PU78</accession>
<dbReference type="Proteomes" id="UP000217549">
    <property type="component" value="Chromosome I"/>
</dbReference>
<proteinExistence type="predicted"/>
<gene>
    <name evidence="5" type="ORF">EHLA_2637</name>
</gene>
<dbReference type="EMBL" id="LT907978">
    <property type="protein sequence ID" value="SOB73191.1"/>
    <property type="molecule type" value="Genomic_DNA"/>
</dbReference>
<dbReference type="RefSeq" id="WP_096241013.1">
    <property type="nucleotide sequence ID" value="NZ_LT907978.1"/>
</dbReference>
<reference evidence="6" key="1">
    <citation type="submission" date="2017-09" db="EMBL/GenBank/DDBJ databases">
        <authorList>
            <person name="Shetty A S."/>
        </authorList>
    </citation>
    <scope>NUCLEOTIDE SEQUENCE [LARGE SCALE GENOMIC DNA]</scope>
</reference>
<dbReference type="AlphaFoldDB" id="A0A285PU78"/>
<dbReference type="InterPro" id="IPR005754">
    <property type="entry name" value="Sortase"/>
</dbReference>
<keyword evidence="6" id="KW-1185">Reference proteome</keyword>
<evidence type="ECO:0000256" key="4">
    <source>
        <dbReference type="SAM" id="Phobius"/>
    </source>
</evidence>
<feature type="transmembrane region" description="Helical" evidence="4">
    <location>
        <begin position="257"/>
        <end position="274"/>
    </location>
</feature>
<evidence type="ECO:0000256" key="2">
    <source>
        <dbReference type="PIRSR" id="PIRSR605754-1"/>
    </source>
</evidence>
<dbReference type="KEGG" id="ehl:EHLA_2637"/>